<gene>
    <name evidence="1" type="primary">Hypp2083</name>
    <name evidence="2" type="synonym">Hypp9668</name>
    <name evidence="1" type="ORF">BLAG_LOCUS16266</name>
    <name evidence="2" type="ORF">BLAG_LOCUS26270</name>
</gene>
<protein>
    <submittedName>
        <fullName evidence="1">Hypp2083 protein</fullName>
    </submittedName>
    <submittedName>
        <fullName evidence="2">Hypp9668 protein</fullName>
    </submittedName>
</protein>
<evidence type="ECO:0000313" key="3">
    <source>
        <dbReference type="Proteomes" id="UP000838412"/>
    </source>
</evidence>
<name>A0A8K0ENW0_BRALA</name>
<dbReference type="GO" id="GO:0010420">
    <property type="term" value="F:polyprenyldihydroxybenzoate methyltransferase activity"/>
    <property type="evidence" value="ECO:0007669"/>
    <property type="project" value="TreeGrafter"/>
</dbReference>
<dbReference type="EMBL" id="CAKMNS010000359">
    <property type="protein sequence ID" value="CAH1277502.1"/>
    <property type="molecule type" value="Genomic_DNA"/>
</dbReference>
<dbReference type="PANTHER" id="PTHR43464:SF23">
    <property type="entry name" value="JUVENILE HORMONE ACID O-METHYLTRANSFERASE"/>
    <property type="match status" value="1"/>
</dbReference>
<proteinExistence type="predicted"/>
<dbReference type="Proteomes" id="UP000838412">
    <property type="component" value="Chromosome 3"/>
</dbReference>
<accession>A0A8K0ENW0</accession>
<dbReference type="Gene3D" id="3.40.50.150">
    <property type="entry name" value="Vaccinia Virus protein VP39"/>
    <property type="match status" value="1"/>
</dbReference>
<dbReference type="SUPFAM" id="SSF53335">
    <property type="entry name" value="S-adenosyl-L-methionine-dependent methyltransferases"/>
    <property type="match status" value="1"/>
</dbReference>
<dbReference type="AlphaFoldDB" id="A0A8K0ENW0"/>
<keyword evidence="3" id="KW-1185">Reference proteome</keyword>
<dbReference type="OrthoDB" id="66144at2759"/>
<sequence>MDTTKPQHYSQNHSFQHKIGEEVLQQYLEWEDGDIVLDAGCGTGELCNYISQQPGVASVVGFDLSSDFISYARMNNPSPNVLYHVTDASDPSTIKPEWRDAFNKVVSIFVLNWIKDKATTLKVLNSCLKPGGEIVFVCVSDKSKFHDVPSDLASLPKWRTHLKDVVPTMFPWPSSDFTNERRSSSLLEACGFEVIACDIKHQQQSLQSKDQFREILRTVLPHLRYLPEDKHQEYLEDLEEMAEERHWITSQEGVLAIHDVYIAIRARKL</sequence>
<dbReference type="CDD" id="cd02440">
    <property type="entry name" value="AdoMet_MTases"/>
    <property type="match status" value="1"/>
</dbReference>
<dbReference type="Pfam" id="PF13489">
    <property type="entry name" value="Methyltransf_23"/>
    <property type="match status" value="1"/>
</dbReference>
<dbReference type="EMBL" id="OV696688">
    <property type="protein sequence ID" value="CAH1258829.1"/>
    <property type="molecule type" value="Genomic_DNA"/>
</dbReference>
<evidence type="ECO:0000313" key="2">
    <source>
        <dbReference type="EMBL" id="CAH1277502.1"/>
    </source>
</evidence>
<reference evidence="1" key="1">
    <citation type="submission" date="2022-01" db="EMBL/GenBank/DDBJ databases">
        <authorList>
            <person name="Braso-Vives M."/>
        </authorList>
    </citation>
    <scope>NUCLEOTIDE SEQUENCE</scope>
</reference>
<dbReference type="PANTHER" id="PTHR43464">
    <property type="entry name" value="METHYLTRANSFERASE"/>
    <property type="match status" value="1"/>
</dbReference>
<evidence type="ECO:0000313" key="1">
    <source>
        <dbReference type="EMBL" id="CAH1258829.1"/>
    </source>
</evidence>
<dbReference type="Proteomes" id="UP000838412">
    <property type="component" value="Unassembled WGS sequence"/>
</dbReference>
<dbReference type="InterPro" id="IPR029063">
    <property type="entry name" value="SAM-dependent_MTases_sf"/>
</dbReference>
<organism evidence="1 3">
    <name type="scientific">Branchiostoma lanceolatum</name>
    <name type="common">Common lancelet</name>
    <name type="synonym">Amphioxus lanceolatum</name>
    <dbReference type="NCBI Taxonomy" id="7740"/>
    <lineage>
        <taxon>Eukaryota</taxon>
        <taxon>Metazoa</taxon>
        <taxon>Chordata</taxon>
        <taxon>Cephalochordata</taxon>
        <taxon>Leptocardii</taxon>
        <taxon>Amphioxiformes</taxon>
        <taxon>Branchiostomatidae</taxon>
        <taxon>Branchiostoma</taxon>
    </lineage>
</organism>